<sequence>MLVQQRNRYVNSEKILSSLQTAYDILNGADEAAGVVQNLQTLHTELALIQEHYKKSDEMLSDISDYTYRLEDAMNTIRSDIDSFDFDQIQFEETEERIDMLHRLMHKYGMNEDELLTFCEESKSRLSQIKLSDERIVELSENLEQLGAQMIEKANVLSKVRRDTATDFVSKVESELSFLEMPNVKFTVSQSDKPFGSKGKDQIELYISTNKGESSKQLTKIASGGEISRIMLAIKNVLSHSDDMGTLIFDEIDAGVSGKAAQKIALKLSEVSQGRQVICVTHLAQIAAQADRHLLIEKSSSGNNTYTQVRALTKDGSKYELARIMGGMVITQSQLKAAEELIEQAAEDKKHCKEKIFYGAKEN</sequence>
<dbReference type="PANTHER" id="PTHR11059:SF0">
    <property type="entry name" value="DNA REPAIR PROTEIN RECN"/>
    <property type="match status" value="1"/>
</dbReference>
<dbReference type="GO" id="GO:0009432">
    <property type="term" value="P:SOS response"/>
    <property type="evidence" value="ECO:0007669"/>
    <property type="project" value="TreeGrafter"/>
</dbReference>
<dbReference type="Gene3D" id="3.40.50.300">
    <property type="entry name" value="P-loop containing nucleotide triphosphate hydrolases"/>
    <property type="match status" value="1"/>
</dbReference>
<keyword evidence="5" id="KW-0067">ATP-binding</keyword>
<dbReference type="InterPro" id="IPR004604">
    <property type="entry name" value="DNA_recomb/repair_RecN"/>
</dbReference>
<dbReference type="GO" id="GO:0005524">
    <property type="term" value="F:ATP binding"/>
    <property type="evidence" value="ECO:0007669"/>
    <property type="project" value="UniProtKB-KW"/>
</dbReference>
<dbReference type="SUPFAM" id="SSF52540">
    <property type="entry name" value="P-loop containing nucleoside triphosphate hydrolases"/>
    <property type="match status" value="1"/>
</dbReference>
<dbReference type="PANTHER" id="PTHR11059">
    <property type="entry name" value="DNA REPAIR PROTEIN RECN"/>
    <property type="match status" value="1"/>
</dbReference>
<dbReference type="GO" id="GO:0006310">
    <property type="term" value="P:DNA recombination"/>
    <property type="evidence" value="ECO:0007669"/>
    <property type="project" value="InterPro"/>
</dbReference>
<evidence type="ECO:0000256" key="7">
    <source>
        <dbReference type="ARBA" id="ARBA00033408"/>
    </source>
</evidence>
<evidence type="ECO:0000256" key="5">
    <source>
        <dbReference type="ARBA" id="ARBA00022840"/>
    </source>
</evidence>
<dbReference type="EMBL" id="VSSQ01036365">
    <property type="protein sequence ID" value="MPM88826.1"/>
    <property type="molecule type" value="Genomic_DNA"/>
</dbReference>
<dbReference type="InterPro" id="IPR027417">
    <property type="entry name" value="P-loop_NTPase"/>
</dbReference>
<reference evidence="9" key="1">
    <citation type="submission" date="2019-08" db="EMBL/GenBank/DDBJ databases">
        <authorList>
            <person name="Kucharzyk K."/>
            <person name="Murdoch R.W."/>
            <person name="Higgins S."/>
            <person name="Loffler F."/>
        </authorList>
    </citation>
    <scope>NUCLEOTIDE SEQUENCE</scope>
</reference>
<proteinExistence type="inferred from homology"/>
<comment type="caution">
    <text evidence="9">The sequence shown here is derived from an EMBL/GenBank/DDBJ whole genome shotgun (WGS) entry which is preliminary data.</text>
</comment>
<gene>
    <name evidence="9" type="ORF">SDC9_135930</name>
</gene>
<evidence type="ECO:0000256" key="3">
    <source>
        <dbReference type="ARBA" id="ARBA00022741"/>
    </source>
</evidence>
<organism evidence="9">
    <name type="scientific">bioreactor metagenome</name>
    <dbReference type="NCBI Taxonomy" id="1076179"/>
    <lineage>
        <taxon>unclassified sequences</taxon>
        <taxon>metagenomes</taxon>
        <taxon>ecological metagenomes</taxon>
    </lineage>
</organism>
<name>A0A645DHN4_9ZZZZ</name>
<keyword evidence="3" id="KW-0547">Nucleotide-binding</keyword>
<protein>
    <recommendedName>
        <fullName evidence="2">DNA repair protein RecN</fullName>
    </recommendedName>
    <alternativeName>
        <fullName evidence="7">Recombination protein N</fullName>
    </alternativeName>
</protein>
<feature type="coiled-coil region" evidence="8">
    <location>
        <begin position="328"/>
        <end position="355"/>
    </location>
</feature>
<keyword evidence="8" id="KW-0175">Coiled coil</keyword>
<accession>A0A645DHN4</accession>
<evidence type="ECO:0000256" key="1">
    <source>
        <dbReference type="ARBA" id="ARBA00009441"/>
    </source>
</evidence>
<evidence type="ECO:0000256" key="2">
    <source>
        <dbReference type="ARBA" id="ARBA00021315"/>
    </source>
</evidence>
<comment type="similarity">
    <text evidence="1">Belongs to the RecN family.</text>
</comment>
<evidence type="ECO:0000313" key="9">
    <source>
        <dbReference type="EMBL" id="MPM88826.1"/>
    </source>
</evidence>
<keyword evidence="4" id="KW-0227">DNA damage</keyword>
<keyword evidence="6" id="KW-0234">DNA repair</keyword>
<dbReference type="AlphaFoldDB" id="A0A645DHN4"/>
<evidence type="ECO:0000256" key="8">
    <source>
        <dbReference type="SAM" id="Coils"/>
    </source>
</evidence>
<dbReference type="GO" id="GO:0006281">
    <property type="term" value="P:DNA repair"/>
    <property type="evidence" value="ECO:0007669"/>
    <property type="project" value="UniProtKB-KW"/>
</dbReference>
<dbReference type="CDD" id="cd03241">
    <property type="entry name" value="ABC_RecN"/>
    <property type="match status" value="1"/>
</dbReference>
<evidence type="ECO:0000256" key="6">
    <source>
        <dbReference type="ARBA" id="ARBA00023204"/>
    </source>
</evidence>
<evidence type="ECO:0000256" key="4">
    <source>
        <dbReference type="ARBA" id="ARBA00022763"/>
    </source>
</evidence>
<dbReference type="GO" id="GO:0043590">
    <property type="term" value="C:bacterial nucleoid"/>
    <property type="evidence" value="ECO:0007669"/>
    <property type="project" value="TreeGrafter"/>
</dbReference>